<reference evidence="3" key="1">
    <citation type="submission" date="2016-10" db="EMBL/GenBank/DDBJ databases">
        <authorList>
            <person name="Varghese N."/>
            <person name="Submissions S."/>
        </authorList>
    </citation>
    <scope>NUCLEOTIDE SEQUENCE [LARGE SCALE GENOMIC DNA]</scope>
    <source>
        <strain evidence="3">DSM 21743</strain>
    </source>
</reference>
<evidence type="ECO:0000313" key="3">
    <source>
        <dbReference type="Proteomes" id="UP000198825"/>
    </source>
</evidence>
<feature type="transmembrane region" description="Helical" evidence="1">
    <location>
        <begin position="19"/>
        <end position="40"/>
    </location>
</feature>
<dbReference type="AlphaFoldDB" id="A0A1H2LVJ0"/>
<keyword evidence="1" id="KW-0812">Transmembrane</keyword>
<feature type="transmembrane region" description="Helical" evidence="1">
    <location>
        <begin position="46"/>
        <end position="65"/>
    </location>
</feature>
<accession>A0A1H2LVJ0</accession>
<keyword evidence="3" id="KW-1185">Reference proteome</keyword>
<sequence>MVDDEQGTSRDERLRRDTLAVVVGVVLTVVGVVGVVVGLLDGRVSAVAGSGVWLLIGLVVLVAGARARHRVTSSAP</sequence>
<organism evidence="2 3">
    <name type="scientific">Microlunatus sagamiharensis</name>
    <dbReference type="NCBI Taxonomy" id="546874"/>
    <lineage>
        <taxon>Bacteria</taxon>
        <taxon>Bacillati</taxon>
        <taxon>Actinomycetota</taxon>
        <taxon>Actinomycetes</taxon>
        <taxon>Propionibacteriales</taxon>
        <taxon>Propionibacteriaceae</taxon>
        <taxon>Microlunatus</taxon>
    </lineage>
</organism>
<keyword evidence="1" id="KW-0472">Membrane</keyword>
<gene>
    <name evidence="2" type="ORF">SAMN04488544_0884</name>
</gene>
<name>A0A1H2LVJ0_9ACTN</name>
<evidence type="ECO:0000313" key="2">
    <source>
        <dbReference type="EMBL" id="SDU84735.1"/>
    </source>
</evidence>
<evidence type="ECO:0000256" key="1">
    <source>
        <dbReference type="SAM" id="Phobius"/>
    </source>
</evidence>
<proteinExistence type="predicted"/>
<dbReference type="RefSeq" id="WP_091073411.1">
    <property type="nucleotide sequence ID" value="NZ_LT629799.1"/>
</dbReference>
<dbReference type="Proteomes" id="UP000198825">
    <property type="component" value="Chromosome I"/>
</dbReference>
<keyword evidence="1" id="KW-1133">Transmembrane helix</keyword>
<protein>
    <submittedName>
        <fullName evidence="2">Uncharacterized protein</fullName>
    </submittedName>
</protein>
<dbReference type="EMBL" id="LT629799">
    <property type="protein sequence ID" value="SDU84735.1"/>
    <property type="molecule type" value="Genomic_DNA"/>
</dbReference>